<dbReference type="InterPro" id="IPR036026">
    <property type="entry name" value="Seven-hairpin_glycosidases"/>
</dbReference>
<keyword evidence="4 6" id="KW-0378">Hydrolase</keyword>
<dbReference type="EMBL" id="CAJVRM010000018">
    <property type="protein sequence ID" value="CAG8971369.1"/>
    <property type="molecule type" value="Genomic_DNA"/>
</dbReference>
<dbReference type="Gene3D" id="1.50.10.10">
    <property type="match status" value="1"/>
</dbReference>
<evidence type="ECO:0000313" key="8">
    <source>
        <dbReference type="Proteomes" id="UP000701801"/>
    </source>
</evidence>
<evidence type="ECO:0000313" key="7">
    <source>
        <dbReference type="EMBL" id="CAG8971369.1"/>
    </source>
</evidence>
<comment type="caution">
    <text evidence="7">The sequence shown here is derived from an EMBL/GenBank/DDBJ whole genome shotgun (WGS) entry which is preliminary data.</text>
</comment>
<dbReference type="Proteomes" id="UP000701801">
    <property type="component" value="Unassembled WGS sequence"/>
</dbReference>
<dbReference type="PRINTS" id="PR00747">
    <property type="entry name" value="GLYHDRLASE47"/>
</dbReference>
<sequence length="350" mass="39252">MPTLHPRHPILLLTFITFTLSLLYDFRTLHRSRAYHELQTALCISNQTSLSEHRQNEKFRWSEVAHNYPIPKESLISLPKALPRDGIPRIQKEMARESREEKKERLRKLEVIRGNFSRAFYGDGSRAELRDGVGLISRGNDGEGGWGVGLIDSLDTLWLMDLKEEFDTAIKSISKVDFTTSPVKTINVFQTTTRILGGLLSAYDMSHSLYPELLDKAIEVGDMLYTAFDTPSRLPVSHLHLQSAKEGKKQDESEGVGVPEMASVTLEFTRLSQVTGDMKYFDAVQRVVNNLEGRQDRTKIPGLWPIGNATKGKVNSSETVEFGVGGEGGVYEGLMKMCVSSSQGKSRTDR</sequence>
<evidence type="ECO:0000256" key="6">
    <source>
        <dbReference type="RuleBase" id="RU361193"/>
    </source>
</evidence>
<dbReference type="GO" id="GO:0004571">
    <property type="term" value="F:mannosyl-oligosaccharide 1,2-alpha-mannosidase activity"/>
    <property type="evidence" value="ECO:0007669"/>
    <property type="project" value="InterPro"/>
</dbReference>
<evidence type="ECO:0000256" key="2">
    <source>
        <dbReference type="ARBA" id="ARBA00004922"/>
    </source>
</evidence>
<keyword evidence="6" id="KW-0326">Glycosidase</keyword>
<dbReference type="GO" id="GO:0005783">
    <property type="term" value="C:endoplasmic reticulum"/>
    <property type="evidence" value="ECO:0007669"/>
    <property type="project" value="TreeGrafter"/>
</dbReference>
<dbReference type="PANTHER" id="PTHR11742">
    <property type="entry name" value="MANNOSYL-OLIGOSACCHARIDE ALPHA-1,2-MANNOSIDASE-RELATED"/>
    <property type="match status" value="1"/>
</dbReference>
<dbReference type="SUPFAM" id="SSF48225">
    <property type="entry name" value="Seven-hairpin glycosidases"/>
    <property type="match status" value="1"/>
</dbReference>
<dbReference type="GO" id="GO:0005509">
    <property type="term" value="F:calcium ion binding"/>
    <property type="evidence" value="ECO:0007669"/>
    <property type="project" value="InterPro"/>
</dbReference>
<dbReference type="GO" id="GO:0016020">
    <property type="term" value="C:membrane"/>
    <property type="evidence" value="ECO:0007669"/>
    <property type="project" value="InterPro"/>
</dbReference>
<comment type="similarity">
    <text evidence="3 6">Belongs to the glycosyl hydrolase 47 family.</text>
</comment>
<keyword evidence="5" id="KW-1015">Disulfide bond</keyword>
<evidence type="ECO:0000256" key="4">
    <source>
        <dbReference type="ARBA" id="ARBA00022801"/>
    </source>
</evidence>
<dbReference type="InterPro" id="IPR050749">
    <property type="entry name" value="Glycosyl_Hydrolase_47"/>
</dbReference>
<dbReference type="InterPro" id="IPR012341">
    <property type="entry name" value="6hp_glycosidase-like_sf"/>
</dbReference>
<reference evidence="7" key="1">
    <citation type="submission" date="2021-07" db="EMBL/GenBank/DDBJ databases">
        <authorList>
            <person name="Durling M."/>
        </authorList>
    </citation>
    <scope>NUCLEOTIDE SEQUENCE</scope>
</reference>
<comment type="pathway">
    <text evidence="2">Protein modification; protein glycosylation.</text>
</comment>
<dbReference type="AlphaFoldDB" id="A0A9N9Q169"/>
<evidence type="ECO:0000256" key="3">
    <source>
        <dbReference type="ARBA" id="ARBA00007658"/>
    </source>
</evidence>
<evidence type="ECO:0000256" key="5">
    <source>
        <dbReference type="ARBA" id="ARBA00023157"/>
    </source>
</evidence>
<proteinExistence type="inferred from homology"/>
<dbReference type="InterPro" id="IPR001382">
    <property type="entry name" value="Glyco_hydro_47"/>
</dbReference>
<evidence type="ECO:0000256" key="1">
    <source>
        <dbReference type="ARBA" id="ARBA00001913"/>
    </source>
</evidence>
<accession>A0A9N9Q169</accession>
<organism evidence="7 8">
    <name type="scientific">Hymenoscyphus albidus</name>
    <dbReference type="NCBI Taxonomy" id="595503"/>
    <lineage>
        <taxon>Eukaryota</taxon>
        <taxon>Fungi</taxon>
        <taxon>Dikarya</taxon>
        <taxon>Ascomycota</taxon>
        <taxon>Pezizomycotina</taxon>
        <taxon>Leotiomycetes</taxon>
        <taxon>Helotiales</taxon>
        <taxon>Helotiaceae</taxon>
        <taxon>Hymenoscyphus</taxon>
    </lineage>
</organism>
<dbReference type="PANTHER" id="PTHR11742:SF103">
    <property type="entry name" value="ENDOPLASMIC RETICULUM MANNOSIDASE MNL2-RELATED"/>
    <property type="match status" value="1"/>
</dbReference>
<name>A0A9N9Q169_9HELO</name>
<dbReference type="GO" id="GO:0005975">
    <property type="term" value="P:carbohydrate metabolic process"/>
    <property type="evidence" value="ECO:0007669"/>
    <property type="project" value="InterPro"/>
</dbReference>
<protein>
    <recommendedName>
        <fullName evidence="6">alpha-1,2-Mannosidase</fullName>
        <ecNumber evidence="6">3.2.1.-</ecNumber>
    </recommendedName>
</protein>
<dbReference type="OrthoDB" id="8118055at2759"/>
<gene>
    <name evidence="7" type="ORF">HYALB_00006918</name>
</gene>
<comment type="cofactor">
    <cofactor evidence="1">
        <name>Ca(2+)</name>
        <dbReference type="ChEBI" id="CHEBI:29108"/>
    </cofactor>
</comment>
<dbReference type="Pfam" id="PF01532">
    <property type="entry name" value="Glyco_hydro_47"/>
    <property type="match status" value="1"/>
</dbReference>
<dbReference type="GO" id="GO:0036503">
    <property type="term" value="P:ERAD pathway"/>
    <property type="evidence" value="ECO:0007669"/>
    <property type="project" value="UniProtKB-ARBA"/>
</dbReference>
<dbReference type="EC" id="3.2.1.-" evidence="6"/>
<keyword evidence="8" id="KW-1185">Reference proteome</keyword>